<proteinExistence type="predicted"/>
<accession>A0A372MEN8</accession>
<dbReference type="InterPro" id="IPR027417">
    <property type="entry name" value="P-loop_NTPase"/>
</dbReference>
<evidence type="ECO:0000313" key="1">
    <source>
        <dbReference type="EMBL" id="RFU93660.1"/>
    </source>
</evidence>
<protein>
    <submittedName>
        <fullName evidence="1">Uncharacterized protein</fullName>
    </submittedName>
</protein>
<dbReference type="AlphaFoldDB" id="A0A372MEN8"/>
<dbReference type="EMBL" id="QUWK01000025">
    <property type="protein sequence ID" value="RFU93660.1"/>
    <property type="molecule type" value="Genomic_DNA"/>
</dbReference>
<reference evidence="2" key="1">
    <citation type="submission" date="2018-08" db="EMBL/GenBank/DDBJ databases">
        <authorList>
            <person name="Grouzdev D.S."/>
            <person name="Krutkina M.S."/>
        </authorList>
    </citation>
    <scope>NUCLEOTIDE SEQUENCE [LARGE SCALE GENOMIC DNA]</scope>
    <source>
        <strain evidence="2">4-11</strain>
    </source>
</reference>
<gene>
    <name evidence="1" type="ORF">DYP60_13615</name>
</gene>
<evidence type="ECO:0000313" key="2">
    <source>
        <dbReference type="Proteomes" id="UP000264002"/>
    </source>
</evidence>
<dbReference type="SUPFAM" id="SSF52540">
    <property type="entry name" value="P-loop containing nucleoside triphosphate hydrolases"/>
    <property type="match status" value="1"/>
</dbReference>
<name>A0A372MEN8_9SPIR</name>
<dbReference type="Proteomes" id="UP000264002">
    <property type="component" value="Unassembled WGS sequence"/>
</dbReference>
<comment type="caution">
    <text evidence="1">The sequence shown here is derived from an EMBL/GenBank/DDBJ whole genome shotgun (WGS) entry which is preliminary data.</text>
</comment>
<sequence length="162" mass="18244">MDKNQKKLIILQGNSGVGKTTTLQNTIRELVSNHDFMITEEEAGKKDRRVVLKHKSGLLVSICTSGDTLGIIEENYRFFISQCCDFMISACRINTKTHLNNSRTNLMKTALIGFASGYWESDEVHFNADSANVKLLTLLSREGKDNIMDKLIQEISNIKNCI</sequence>
<reference evidence="1 2" key="2">
    <citation type="submission" date="2018-09" db="EMBL/GenBank/DDBJ databases">
        <title>Genome of Sphaerochaeta halotolerans strain 4-11.</title>
        <authorList>
            <person name="Nazina T.N."/>
            <person name="Sokolova D.S."/>
        </authorList>
    </citation>
    <scope>NUCLEOTIDE SEQUENCE [LARGE SCALE GENOMIC DNA]</scope>
    <source>
        <strain evidence="1 2">4-11</strain>
    </source>
</reference>
<organism evidence="1 2">
    <name type="scientific">Sphaerochaeta halotolerans</name>
    <dbReference type="NCBI Taxonomy" id="2293840"/>
    <lineage>
        <taxon>Bacteria</taxon>
        <taxon>Pseudomonadati</taxon>
        <taxon>Spirochaetota</taxon>
        <taxon>Spirochaetia</taxon>
        <taxon>Spirochaetales</taxon>
        <taxon>Sphaerochaetaceae</taxon>
        <taxon>Sphaerochaeta</taxon>
    </lineage>
</organism>
<keyword evidence="2" id="KW-1185">Reference proteome</keyword>